<keyword evidence="2 9" id="KW-0812">Transmembrane</keyword>
<sequence>MIMSYCLACIVSLIFLPVTYSAAADCPFVPQTVLHSGKIANILFESDSKKCTDSIPSGPLETCSHEIADITFGPDVTIPNGTNVMPYIDLNVNVIGHEFISDIFVQLECLYAPNKENSYCHNHTTPILKWGKNYWPCRHHKILSNPNEVKLPIIYEHACFRMHGLSHYQMHITFVPQNCRLQYTVTLPHDFQLEPTIALHYKNDSSWKTGWSPMLTLDPNDKEFVKMHVTSNPSDNKTHITIAVYQKFKDGTKLIFDDVVAPPDKSIKFHASAGDYHAFAYVKHQECRLICNKQDLEIQTCEICNHTYLNFTLSENHLSGAQSLWKIFTTIITYLMYLILILLGFAVIIAAGIYVYYQIIRPKQLARLPPQAVEMAARPKVLIIYSDDCIEHSGVVGAFAELLQHHANAQIMIDTHNLTDPSIKPTASKIMSGETLISRRPFPELFNSAVRLIISKINDILSREGIQLQNNNHRISPSLSKFIIARFSYTDQNSIPEYFSLLPCRRIVIPKDLGLLFGYLHGVDVTQQNSLEFDADLVPLNQAILTYQQYIINNPDWLQSRFESRHTVEDEIHPREVTERLPLKSDTDKNEEAMEELATKYNISIPHDTDDDDDDDEEDQKQQSQNGKNNVEKYKLIGDLDDVSSASSDD</sequence>
<dbReference type="Proteomes" id="UP000887577">
    <property type="component" value="Unplaced"/>
</dbReference>
<evidence type="ECO:0000256" key="3">
    <source>
        <dbReference type="ARBA" id="ARBA00022729"/>
    </source>
</evidence>
<name>A0A914Z0P2_9BILA</name>
<keyword evidence="12" id="KW-1185">Reference proteome</keyword>
<feature type="region of interest" description="Disordered" evidence="8">
    <location>
        <begin position="568"/>
        <end position="650"/>
    </location>
</feature>
<keyword evidence="7" id="KW-0325">Glycoprotein</keyword>
<dbReference type="AlphaFoldDB" id="A0A914Z0P2"/>
<evidence type="ECO:0000256" key="9">
    <source>
        <dbReference type="SAM" id="Phobius"/>
    </source>
</evidence>
<evidence type="ECO:0000313" key="12">
    <source>
        <dbReference type="Proteomes" id="UP000887577"/>
    </source>
</evidence>
<evidence type="ECO:0000259" key="11">
    <source>
        <dbReference type="Pfam" id="PF08357"/>
    </source>
</evidence>
<dbReference type="Gene3D" id="3.40.50.11530">
    <property type="match status" value="1"/>
</dbReference>
<evidence type="ECO:0000256" key="5">
    <source>
        <dbReference type="ARBA" id="ARBA00023136"/>
    </source>
</evidence>
<dbReference type="Pfam" id="PF08357">
    <property type="entry name" value="SEFIR"/>
    <property type="match status" value="1"/>
</dbReference>
<dbReference type="InterPro" id="IPR039465">
    <property type="entry name" value="IL-17_rcpt-like"/>
</dbReference>
<keyword evidence="5 9" id="KW-0472">Membrane</keyword>
<dbReference type="PANTHER" id="PTHR15583:SF7">
    <property type="entry name" value="INTERLEUKIN CYTOKINE RECEPTOR-RELATED PROTEIN 2"/>
    <property type="match status" value="1"/>
</dbReference>
<comment type="subcellular location">
    <subcellularLocation>
        <location evidence="1">Membrane</location>
        <topology evidence="1">Single-pass type I membrane protein</topology>
    </subcellularLocation>
</comment>
<feature type="chain" id="PRO_5036789638" evidence="10">
    <location>
        <begin position="24"/>
        <end position="650"/>
    </location>
</feature>
<feature type="signal peptide" evidence="10">
    <location>
        <begin position="1"/>
        <end position="23"/>
    </location>
</feature>
<evidence type="ECO:0000256" key="10">
    <source>
        <dbReference type="SAM" id="SignalP"/>
    </source>
</evidence>
<dbReference type="PANTHER" id="PTHR15583">
    <property type="entry name" value="INTERLEUKIN-17 RECEPTOR"/>
    <property type="match status" value="1"/>
</dbReference>
<feature type="compositionally biased region" description="Acidic residues" evidence="8">
    <location>
        <begin position="609"/>
        <end position="619"/>
    </location>
</feature>
<evidence type="ECO:0000256" key="4">
    <source>
        <dbReference type="ARBA" id="ARBA00022989"/>
    </source>
</evidence>
<feature type="compositionally biased region" description="Basic and acidic residues" evidence="8">
    <location>
        <begin position="568"/>
        <end position="592"/>
    </location>
</feature>
<organism evidence="12 13">
    <name type="scientific">Panagrolaimus superbus</name>
    <dbReference type="NCBI Taxonomy" id="310955"/>
    <lineage>
        <taxon>Eukaryota</taxon>
        <taxon>Metazoa</taxon>
        <taxon>Ecdysozoa</taxon>
        <taxon>Nematoda</taxon>
        <taxon>Chromadorea</taxon>
        <taxon>Rhabditida</taxon>
        <taxon>Tylenchina</taxon>
        <taxon>Panagrolaimomorpha</taxon>
        <taxon>Panagrolaimoidea</taxon>
        <taxon>Panagrolaimidae</taxon>
        <taxon>Panagrolaimus</taxon>
    </lineage>
</organism>
<dbReference type="InterPro" id="IPR013568">
    <property type="entry name" value="SEFIR_dom"/>
</dbReference>
<feature type="domain" description="SEFIR" evidence="11">
    <location>
        <begin position="379"/>
        <end position="417"/>
    </location>
</feature>
<dbReference type="GO" id="GO:0016020">
    <property type="term" value="C:membrane"/>
    <property type="evidence" value="ECO:0007669"/>
    <property type="project" value="UniProtKB-SubCell"/>
</dbReference>
<keyword evidence="4 9" id="KW-1133">Transmembrane helix</keyword>
<evidence type="ECO:0000256" key="1">
    <source>
        <dbReference type="ARBA" id="ARBA00004479"/>
    </source>
</evidence>
<reference evidence="13" key="1">
    <citation type="submission" date="2022-11" db="UniProtKB">
        <authorList>
            <consortium name="WormBaseParasite"/>
        </authorList>
    </citation>
    <scope>IDENTIFICATION</scope>
</reference>
<evidence type="ECO:0000256" key="2">
    <source>
        <dbReference type="ARBA" id="ARBA00022692"/>
    </source>
</evidence>
<keyword evidence="6" id="KW-0675">Receptor</keyword>
<proteinExistence type="predicted"/>
<evidence type="ECO:0000256" key="8">
    <source>
        <dbReference type="SAM" id="MobiDB-lite"/>
    </source>
</evidence>
<accession>A0A914Z0P2</accession>
<evidence type="ECO:0000256" key="7">
    <source>
        <dbReference type="ARBA" id="ARBA00023180"/>
    </source>
</evidence>
<keyword evidence="3 10" id="KW-0732">Signal</keyword>
<evidence type="ECO:0000256" key="6">
    <source>
        <dbReference type="ARBA" id="ARBA00023170"/>
    </source>
</evidence>
<feature type="transmembrane region" description="Helical" evidence="9">
    <location>
        <begin position="334"/>
        <end position="357"/>
    </location>
</feature>
<dbReference type="GO" id="GO:0030368">
    <property type="term" value="F:interleukin-17 receptor activity"/>
    <property type="evidence" value="ECO:0007669"/>
    <property type="project" value="InterPro"/>
</dbReference>
<protein>
    <submittedName>
        <fullName evidence="13">SEFIR domain-containing protein</fullName>
    </submittedName>
</protein>
<evidence type="ECO:0000313" key="13">
    <source>
        <dbReference type="WBParaSite" id="PSU_v2.g6300.t1"/>
    </source>
</evidence>
<dbReference type="WBParaSite" id="PSU_v2.g6300.t1">
    <property type="protein sequence ID" value="PSU_v2.g6300.t1"/>
    <property type="gene ID" value="PSU_v2.g6300"/>
</dbReference>